<evidence type="ECO:0000313" key="2">
    <source>
        <dbReference type="EMBL" id="BBL88132.1"/>
    </source>
</evidence>
<reference evidence="3" key="1">
    <citation type="submission" date="2019-07" db="EMBL/GenBank/DDBJ databases">
        <title>Complete Genome Sequences of Vibrion rotiferianus strain AM7.</title>
        <authorList>
            <person name="Miyazaki K."/>
            <person name="Wiseschart A."/>
            <person name="Pootanakit K."/>
            <person name="Ishimori K."/>
            <person name="Kitahara K."/>
        </authorList>
    </citation>
    <scope>NUCLEOTIDE SEQUENCE [LARGE SCALE GENOMIC DNA]</scope>
    <source>
        <strain evidence="3">AM7</strain>
    </source>
</reference>
<proteinExistence type="predicted"/>
<feature type="transmembrane region" description="Helical" evidence="1">
    <location>
        <begin position="6"/>
        <end position="35"/>
    </location>
</feature>
<organism evidence="2 3">
    <name type="scientific">Vibrio rotiferianus</name>
    <dbReference type="NCBI Taxonomy" id="190895"/>
    <lineage>
        <taxon>Bacteria</taxon>
        <taxon>Pseudomonadati</taxon>
        <taxon>Pseudomonadota</taxon>
        <taxon>Gammaproteobacteria</taxon>
        <taxon>Vibrionales</taxon>
        <taxon>Vibrionaceae</taxon>
        <taxon>Vibrio</taxon>
    </lineage>
</organism>
<dbReference type="AlphaFoldDB" id="A0A510I397"/>
<dbReference type="GeneID" id="47658466"/>
<evidence type="ECO:0000313" key="3">
    <source>
        <dbReference type="Proteomes" id="UP000315115"/>
    </source>
</evidence>
<evidence type="ECO:0000256" key="1">
    <source>
        <dbReference type="SAM" id="Phobius"/>
    </source>
</evidence>
<keyword evidence="1" id="KW-0812">Transmembrane</keyword>
<accession>A0A510I397</accession>
<name>A0A510I397_9VIBR</name>
<gene>
    <name evidence="2" type="ORF">VroAM7_07850</name>
</gene>
<dbReference type="EMBL" id="AP019798">
    <property type="protein sequence ID" value="BBL88132.1"/>
    <property type="molecule type" value="Genomic_DNA"/>
</dbReference>
<keyword evidence="1" id="KW-0472">Membrane</keyword>
<keyword evidence="1" id="KW-1133">Transmembrane helix</keyword>
<protein>
    <submittedName>
        <fullName evidence="2">Uncharacterized protein</fullName>
    </submittedName>
</protein>
<dbReference type="RefSeq" id="WP_167381315.1">
    <property type="nucleotide sequence ID" value="NZ_AP019798.1"/>
</dbReference>
<sequence>MNINDFFLTVGISLSVGLILGYFLRDIVGAVYDFYQRNLKRSRYFEQDLSINKNKKLK</sequence>
<dbReference type="Proteomes" id="UP000315115">
    <property type="component" value="Chromosome 1"/>
</dbReference>